<dbReference type="CDD" id="cd01367">
    <property type="entry name" value="KISc_KIF2_like"/>
    <property type="match status" value="1"/>
</dbReference>
<keyword evidence="5 9" id="KW-0067">ATP-binding</keyword>
<sequence>MAGFQGQAQGGMTGEGRVGRWLTQAGMGKYCEQFAGLSEVVFRGLLMQDYGRYGVTSLEDKQRLFRLLKTVNAGGEPDAEPATPPKLSRPNQQAAGGIESFLSPELRADHGILDIHAMDDSDLFHDVSGTPPLSDPFYKSPSPPLAFEYQSRAYANGSDEEQFPVNSIPLPPSGRQSSHRPSREANSNGSASARNALFRAQANNSSDDDYGSARQAGSKRSSGADDEFEYSGSQQRGGILPSPRRPSTPGGAETSRPGSGNGPPAGVARIRVVVRKRPINKKELARKEEDVVWIDEAGTALQVHEPRQKVDLTAYVEKHEFMFDAVLNDQVTNDEVYRLTVEPLVQTIFNKGRATCFAYGQTGSGKTYTMQPLPMRATADIFQLMGAPQHHDLQLWLSYFEIYGGKVYDLLNDRRKLCMREDGRQQVCIVGLKEHKVEAVGDVRDFLERGNSTRSTGVTGANEESSRSHAILQLALKKHKDGDFSRGGKLVGKFSFIDLAGSERGADTYDNDKQTRLEGAEINKSLLALKECIRALDHEQGHIPFRGSKLTEVLRDSFVGNSRTVMIANISPNAGSCEHTLNTLRYADRVKGLSRNQRTSNGGAAPSQPPPTFLSPTAPPAANKTAEAQSLVPPLPPRLNAQYQKERGGGVDYQRERGEGMSTGGAPPPRPSDRSSRHRERMEQIERDEGPPPDRGVRSRRGSASDLESEPRYVPSDQRFGLAENASRGGEDEGSSGRGTRGPDANGGPMSWQEMAAGGRKAGEMTEDGRGEGTSLPPIGGRRREGKEERSRRPSGTDVDDRSGPSHVGQPRRRRSSGGVDNGAFEGVVEAMDNDALLTAHDELMNAIMEEEEELVATHRKEIEEGMEILREEMRLLAEMDNPTSAVDVYVNHLTTLLARKATNLASFQKRLADFKQHLKEEEVLSKSVSIRQLQ</sequence>
<feature type="region of interest" description="Disordered" evidence="12">
    <location>
        <begin position="157"/>
        <end position="267"/>
    </location>
</feature>
<dbReference type="InterPro" id="IPR027640">
    <property type="entry name" value="Kinesin-like_fam"/>
</dbReference>
<feature type="compositionally biased region" description="Basic and acidic residues" evidence="12">
    <location>
        <begin position="782"/>
        <end position="792"/>
    </location>
</feature>
<dbReference type="EMBL" id="DF237038">
    <property type="protein sequence ID" value="GAQ81717.1"/>
    <property type="molecule type" value="Genomic_DNA"/>
</dbReference>
<evidence type="ECO:0000256" key="12">
    <source>
        <dbReference type="SAM" id="MobiDB-lite"/>
    </source>
</evidence>
<keyword evidence="15" id="KW-1185">Reference proteome</keyword>
<dbReference type="FunFam" id="3.40.850.10:FF:000012">
    <property type="entry name" value="Kinesin-like protein"/>
    <property type="match status" value="1"/>
</dbReference>
<dbReference type="Pfam" id="PF00225">
    <property type="entry name" value="Kinesin"/>
    <property type="match status" value="1"/>
</dbReference>
<comment type="similarity">
    <text evidence="8">Belongs to the TRAFAC class myosin-kinesin ATPase superfamily. Kinesin family. KIN-13 subfamily.</text>
</comment>
<evidence type="ECO:0000313" key="15">
    <source>
        <dbReference type="Proteomes" id="UP000054558"/>
    </source>
</evidence>
<keyword evidence="11" id="KW-0175">Coiled coil</keyword>
<feature type="compositionally biased region" description="Low complexity" evidence="12">
    <location>
        <begin position="184"/>
        <end position="196"/>
    </location>
</feature>
<keyword evidence="2" id="KW-0963">Cytoplasm</keyword>
<evidence type="ECO:0000256" key="2">
    <source>
        <dbReference type="ARBA" id="ARBA00022490"/>
    </source>
</evidence>
<feature type="compositionally biased region" description="Basic and acidic residues" evidence="12">
    <location>
        <begin position="761"/>
        <end position="771"/>
    </location>
</feature>
<dbReference type="PROSITE" id="PS00411">
    <property type="entry name" value="KINESIN_MOTOR_1"/>
    <property type="match status" value="1"/>
</dbReference>
<dbReference type="InterPro" id="IPR001752">
    <property type="entry name" value="Kinesin_motor_dom"/>
</dbReference>
<evidence type="ECO:0000256" key="5">
    <source>
        <dbReference type="ARBA" id="ARBA00022840"/>
    </source>
</evidence>
<dbReference type="PANTHER" id="PTHR47971">
    <property type="entry name" value="KINESIN-RELATED PROTEIN 6"/>
    <property type="match status" value="1"/>
</dbReference>
<evidence type="ECO:0000256" key="4">
    <source>
        <dbReference type="ARBA" id="ARBA00022741"/>
    </source>
</evidence>
<feature type="compositionally biased region" description="Pro residues" evidence="12">
    <location>
        <begin position="607"/>
        <end position="619"/>
    </location>
</feature>
<evidence type="ECO:0000259" key="13">
    <source>
        <dbReference type="PROSITE" id="PS50067"/>
    </source>
</evidence>
<dbReference type="InterPro" id="IPR036961">
    <property type="entry name" value="Kinesin_motor_dom_sf"/>
</dbReference>
<dbReference type="GO" id="GO:0005524">
    <property type="term" value="F:ATP binding"/>
    <property type="evidence" value="ECO:0007669"/>
    <property type="project" value="UniProtKB-UniRule"/>
</dbReference>
<keyword evidence="3 10" id="KW-0493">Microtubule</keyword>
<feature type="region of interest" description="Disordered" evidence="12">
    <location>
        <begin position="74"/>
        <end position="94"/>
    </location>
</feature>
<feature type="binding site" evidence="9">
    <location>
        <begin position="360"/>
        <end position="367"/>
    </location>
    <ligand>
        <name>ATP</name>
        <dbReference type="ChEBI" id="CHEBI:30616"/>
    </ligand>
</feature>
<keyword evidence="7" id="KW-0206">Cytoskeleton</keyword>
<protein>
    <recommendedName>
        <fullName evidence="10">Kinesin-like protein</fullName>
    </recommendedName>
</protein>
<accession>A0A1Y1HYV7</accession>
<comment type="subcellular location">
    <subcellularLocation>
        <location evidence="1">Cytoplasm</location>
        <location evidence="1">Cytoskeleton</location>
    </subcellularLocation>
</comment>
<dbReference type="InterPro" id="IPR019821">
    <property type="entry name" value="Kinesin_motor_CS"/>
</dbReference>
<dbReference type="OrthoDB" id="3176171at2759"/>
<proteinExistence type="inferred from homology"/>
<feature type="region of interest" description="Disordered" evidence="12">
    <location>
        <begin position="595"/>
        <end position="823"/>
    </location>
</feature>
<evidence type="ECO:0000256" key="6">
    <source>
        <dbReference type="ARBA" id="ARBA00023175"/>
    </source>
</evidence>
<dbReference type="SUPFAM" id="SSF52540">
    <property type="entry name" value="P-loop containing nucleoside triphosphate hydrolases"/>
    <property type="match status" value="1"/>
</dbReference>
<dbReference type="GO" id="GO:0005874">
    <property type="term" value="C:microtubule"/>
    <property type="evidence" value="ECO:0000318"/>
    <property type="project" value="GO_Central"/>
</dbReference>
<feature type="compositionally biased region" description="Basic and acidic residues" evidence="12">
    <location>
        <begin position="671"/>
        <end position="697"/>
    </location>
</feature>
<keyword evidence="6 9" id="KW-0505">Motor protein</keyword>
<dbReference type="AlphaFoldDB" id="A0A1Y1HYV7"/>
<evidence type="ECO:0000256" key="9">
    <source>
        <dbReference type="PROSITE-ProRule" id="PRU00283"/>
    </source>
</evidence>
<dbReference type="PRINTS" id="PR00380">
    <property type="entry name" value="KINESINHEAVY"/>
</dbReference>
<dbReference type="Gene3D" id="3.40.850.10">
    <property type="entry name" value="Kinesin motor domain"/>
    <property type="match status" value="1"/>
</dbReference>
<dbReference type="SMART" id="SM00129">
    <property type="entry name" value="KISc"/>
    <property type="match status" value="1"/>
</dbReference>
<reference evidence="14 15" key="1">
    <citation type="journal article" date="2014" name="Nat. Commun.">
        <title>Klebsormidium flaccidum genome reveals primary factors for plant terrestrial adaptation.</title>
        <authorList>
            <person name="Hori K."/>
            <person name="Maruyama F."/>
            <person name="Fujisawa T."/>
            <person name="Togashi T."/>
            <person name="Yamamoto N."/>
            <person name="Seo M."/>
            <person name="Sato S."/>
            <person name="Yamada T."/>
            <person name="Mori H."/>
            <person name="Tajima N."/>
            <person name="Moriyama T."/>
            <person name="Ikeuchi M."/>
            <person name="Watanabe M."/>
            <person name="Wada H."/>
            <person name="Kobayashi K."/>
            <person name="Saito M."/>
            <person name="Masuda T."/>
            <person name="Sasaki-Sekimoto Y."/>
            <person name="Mashiguchi K."/>
            <person name="Awai K."/>
            <person name="Shimojima M."/>
            <person name="Masuda S."/>
            <person name="Iwai M."/>
            <person name="Nobusawa T."/>
            <person name="Narise T."/>
            <person name="Kondo S."/>
            <person name="Saito H."/>
            <person name="Sato R."/>
            <person name="Murakawa M."/>
            <person name="Ihara Y."/>
            <person name="Oshima-Yamada Y."/>
            <person name="Ohtaka K."/>
            <person name="Satoh M."/>
            <person name="Sonobe K."/>
            <person name="Ishii M."/>
            <person name="Ohtani R."/>
            <person name="Kanamori-Sato M."/>
            <person name="Honoki R."/>
            <person name="Miyazaki D."/>
            <person name="Mochizuki H."/>
            <person name="Umetsu J."/>
            <person name="Higashi K."/>
            <person name="Shibata D."/>
            <person name="Kamiya Y."/>
            <person name="Sato N."/>
            <person name="Nakamura Y."/>
            <person name="Tabata S."/>
            <person name="Ida S."/>
            <person name="Kurokawa K."/>
            <person name="Ohta H."/>
        </authorList>
    </citation>
    <scope>NUCLEOTIDE SEQUENCE [LARGE SCALE GENOMIC DNA]</scope>
    <source>
        <strain evidence="14 15">NIES-2285</strain>
    </source>
</reference>
<dbReference type="InterPro" id="IPR013761">
    <property type="entry name" value="SAM/pointed_sf"/>
</dbReference>
<dbReference type="OMA" id="TECSDIF"/>
<feature type="compositionally biased region" description="Basic and acidic residues" evidence="12">
    <location>
        <begin position="644"/>
        <end position="659"/>
    </location>
</feature>
<evidence type="ECO:0000256" key="7">
    <source>
        <dbReference type="ARBA" id="ARBA00023212"/>
    </source>
</evidence>
<dbReference type="PROSITE" id="PS50067">
    <property type="entry name" value="KINESIN_MOTOR_2"/>
    <property type="match status" value="1"/>
</dbReference>
<feature type="coiled-coil region" evidence="11">
    <location>
        <begin position="834"/>
        <end position="880"/>
    </location>
</feature>
<evidence type="ECO:0000256" key="8">
    <source>
        <dbReference type="ARBA" id="ARBA00061030"/>
    </source>
</evidence>
<dbReference type="STRING" id="105231.A0A1Y1HYV7"/>
<dbReference type="GO" id="GO:0007018">
    <property type="term" value="P:microtubule-based movement"/>
    <property type="evidence" value="ECO:0007669"/>
    <property type="project" value="InterPro"/>
</dbReference>
<organism evidence="14 15">
    <name type="scientific">Klebsormidium nitens</name>
    <name type="common">Green alga</name>
    <name type="synonym">Ulothrix nitens</name>
    <dbReference type="NCBI Taxonomy" id="105231"/>
    <lineage>
        <taxon>Eukaryota</taxon>
        <taxon>Viridiplantae</taxon>
        <taxon>Streptophyta</taxon>
        <taxon>Klebsormidiophyceae</taxon>
        <taxon>Klebsormidiales</taxon>
        <taxon>Klebsormidiaceae</taxon>
        <taxon>Klebsormidium</taxon>
    </lineage>
</organism>
<evidence type="ECO:0000256" key="11">
    <source>
        <dbReference type="SAM" id="Coils"/>
    </source>
</evidence>
<dbReference type="InterPro" id="IPR027417">
    <property type="entry name" value="P-loop_NTPase"/>
</dbReference>
<keyword evidence="4 9" id="KW-0547">Nucleotide-binding</keyword>
<dbReference type="GO" id="GO:0007019">
    <property type="term" value="P:microtubule depolymerization"/>
    <property type="evidence" value="ECO:0000318"/>
    <property type="project" value="GO_Central"/>
</dbReference>
<name>A0A1Y1HYV7_KLENI</name>
<evidence type="ECO:0000313" key="14">
    <source>
        <dbReference type="EMBL" id="GAQ81717.1"/>
    </source>
</evidence>
<dbReference type="GO" id="GO:0008017">
    <property type="term" value="F:microtubule binding"/>
    <property type="evidence" value="ECO:0007669"/>
    <property type="project" value="InterPro"/>
</dbReference>
<dbReference type="PANTHER" id="PTHR47971:SF8">
    <property type="entry name" value="KINESIN-LIKE PROTEIN"/>
    <property type="match status" value="1"/>
</dbReference>
<dbReference type="GO" id="GO:1903338">
    <property type="term" value="P:regulation of cell wall organization or biogenesis"/>
    <property type="evidence" value="ECO:0007669"/>
    <property type="project" value="UniProtKB-ARBA"/>
</dbReference>
<evidence type="ECO:0000256" key="10">
    <source>
        <dbReference type="RuleBase" id="RU000394"/>
    </source>
</evidence>
<dbReference type="GO" id="GO:0003777">
    <property type="term" value="F:microtubule motor activity"/>
    <property type="evidence" value="ECO:0000318"/>
    <property type="project" value="GO_Central"/>
</dbReference>
<evidence type="ECO:0000256" key="1">
    <source>
        <dbReference type="ARBA" id="ARBA00004245"/>
    </source>
</evidence>
<feature type="domain" description="Kinesin motor" evidence="13">
    <location>
        <begin position="269"/>
        <end position="593"/>
    </location>
</feature>
<dbReference type="SUPFAM" id="SSF47769">
    <property type="entry name" value="SAM/Pointed domain"/>
    <property type="match status" value="1"/>
</dbReference>
<dbReference type="Proteomes" id="UP000054558">
    <property type="component" value="Unassembled WGS sequence"/>
</dbReference>
<evidence type="ECO:0000256" key="3">
    <source>
        <dbReference type="ARBA" id="ARBA00022701"/>
    </source>
</evidence>
<gene>
    <name evidence="14" type="ORF">KFL_000890050</name>
</gene>